<keyword evidence="2" id="KW-1133">Transmembrane helix</keyword>
<keyword evidence="2" id="KW-0812">Transmembrane</keyword>
<keyword evidence="5" id="KW-1185">Reference proteome</keyword>
<feature type="compositionally biased region" description="Low complexity" evidence="1">
    <location>
        <begin position="43"/>
        <end position="78"/>
    </location>
</feature>
<dbReference type="Proteomes" id="UP001163046">
    <property type="component" value="Unassembled WGS sequence"/>
</dbReference>
<sequence length="204" mass="21109">MLPPQALLAAMVYFQFIQLGVSSTSVVTPSNMVTPSPAMTYSMSSNSSIMQSDSSNTATSSATTYAPSTSGAGDQSSTVGGGGQGGSTVSPTTSGAHYSVNPSSSVSVQYVMWSDWGVEKASDCQVKCCDTGGPVIRQIRNCTIIKHRCNGTDQCSYYGPIERDISCYNACAHCMPSSGNIMAAQVVITIIANILAVAVVMTGP</sequence>
<keyword evidence="2" id="KW-0472">Membrane</keyword>
<protein>
    <submittedName>
        <fullName evidence="4">Uncharacterized protein</fullName>
    </submittedName>
</protein>
<accession>A0A9X0CR90</accession>
<evidence type="ECO:0000313" key="4">
    <source>
        <dbReference type="EMBL" id="KAJ7372735.1"/>
    </source>
</evidence>
<keyword evidence="3" id="KW-0732">Signal</keyword>
<feature type="chain" id="PRO_5040735557" evidence="3">
    <location>
        <begin position="23"/>
        <end position="204"/>
    </location>
</feature>
<evidence type="ECO:0000256" key="2">
    <source>
        <dbReference type="SAM" id="Phobius"/>
    </source>
</evidence>
<organism evidence="4 5">
    <name type="scientific">Desmophyllum pertusum</name>
    <dbReference type="NCBI Taxonomy" id="174260"/>
    <lineage>
        <taxon>Eukaryota</taxon>
        <taxon>Metazoa</taxon>
        <taxon>Cnidaria</taxon>
        <taxon>Anthozoa</taxon>
        <taxon>Hexacorallia</taxon>
        <taxon>Scleractinia</taxon>
        <taxon>Caryophylliina</taxon>
        <taxon>Caryophylliidae</taxon>
        <taxon>Desmophyllum</taxon>
    </lineage>
</organism>
<feature type="transmembrane region" description="Helical" evidence="2">
    <location>
        <begin position="181"/>
        <end position="201"/>
    </location>
</feature>
<comment type="caution">
    <text evidence="4">The sequence shown here is derived from an EMBL/GenBank/DDBJ whole genome shotgun (WGS) entry which is preliminary data.</text>
</comment>
<evidence type="ECO:0000313" key="5">
    <source>
        <dbReference type="Proteomes" id="UP001163046"/>
    </source>
</evidence>
<dbReference type="EMBL" id="MU826835">
    <property type="protein sequence ID" value="KAJ7372735.1"/>
    <property type="molecule type" value="Genomic_DNA"/>
</dbReference>
<dbReference type="AlphaFoldDB" id="A0A9X0CR90"/>
<dbReference type="OrthoDB" id="5987603at2759"/>
<reference evidence="4" key="1">
    <citation type="submission" date="2023-01" db="EMBL/GenBank/DDBJ databases">
        <title>Genome assembly of the deep-sea coral Lophelia pertusa.</title>
        <authorList>
            <person name="Herrera S."/>
            <person name="Cordes E."/>
        </authorList>
    </citation>
    <scope>NUCLEOTIDE SEQUENCE</scope>
    <source>
        <strain evidence="4">USNM1676648</strain>
        <tissue evidence="4">Polyp</tissue>
    </source>
</reference>
<gene>
    <name evidence="4" type="ORF">OS493_018010</name>
</gene>
<feature type="compositionally biased region" description="Low complexity" evidence="1">
    <location>
        <begin position="87"/>
        <end position="96"/>
    </location>
</feature>
<feature type="signal peptide" evidence="3">
    <location>
        <begin position="1"/>
        <end position="22"/>
    </location>
</feature>
<proteinExistence type="predicted"/>
<evidence type="ECO:0000256" key="3">
    <source>
        <dbReference type="SAM" id="SignalP"/>
    </source>
</evidence>
<name>A0A9X0CR90_9CNID</name>
<feature type="region of interest" description="Disordered" evidence="1">
    <location>
        <begin position="43"/>
        <end position="98"/>
    </location>
</feature>
<evidence type="ECO:0000256" key="1">
    <source>
        <dbReference type="SAM" id="MobiDB-lite"/>
    </source>
</evidence>